<dbReference type="Proteomes" id="UP000179057">
    <property type="component" value="Unassembled WGS sequence"/>
</dbReference>
<sequence length="69" mass="7077">MDQSTNPGVTSEEVVVPATGDADAVAVEETKATEATEVAAEPTEGAEEVKEETSPEAETEAPAKEESEA</sequence>
<comment type="caution">
    <text evidence="2">The sequence shown here is derived from an EMBL/GenBank/DDBJ whole genome shotgun (WGS) entry which is preliminary data.</text>
</comment>
<evidence type="ECO:0000313" key="2">
    <source>
        <dbReference type="EMBL" id="OGM94225.1"/>
    </source>
</evidence>
<proteinExistence type="predicted"/>
<accession>A0A1F8E2K9</accession>
<gene>
    <name evidence="2" type="ORF">A2610_02905</name>
</gene>
<organism evidence="2 3">
    <name type="scientific">Candidatus Wolfebacteria bacterium RIFOXYD1_FULL_48_65</name>
    <dbReference type="NCBI Taxonomy" id="1802561"/>
    <lineage>
        <taxon>Bacteria</taxon>
        <taxon>Candidatus Wolfeibacteriota</taxon>
    </lineage>
</organism>
<protein>
    <submittedName>
        <fullName evidence="2">Uncharacterized protein</fullName>
    </submittedName>
</protein>
<dbReference type="EMBL" id="MGIV01000014">
    <property type="protein sequence ID" value="OGM94225.1"/>
    <property type="molecule type" value="Genomic_DNA"/>
</dbReference>
<feature type="region of interest" description="Disordered" evidence="1">
    <location>
        <begin position="1"/>
        <end position="69"/>
    </location>
</feature>
<reference evidence="2 3" key="1">
    <citation type="journal article" date="2016" name="Nat. Commun.">
        <title>Thousands of microbial genomes shed light on interconnected biogeochemical processes in an aquifer system.</title>
        <authorList>
            <person name="Anantharaman K."/>
            <person name="Brown C.T."/>
            <person name="Hug L.A."/>
            <person name="Sharon I."/>
            <person name="Castelle C.J."/>
            <person name="Probst A.J."/>
            <person name="Thomas B.C."/>
            <person name="Singh A."/>
            <person name="Wilkins M.J."/>
            <person name="Karaoz U."/>
            <person name="Brodie E.L."/>
            <person name="Williams K.H."/>
            <person name="Hubbard S.S."/>
            <person name="Banfield J.F."/>
        </authorList>
    </citation>
    <scope>NUCLEOTIDE SEQUENCE [LARGE SCALE GENOMIC DNA]</scope>
</reference>
<evidence type="ECO:0000313" key="3">
    <source>
        <dbReference type="Proteomes" id="UP000179057"/>
    </source>
</evidence>
<evidence type="ECO:0000256" key="1">
    <source>
        <dbReference type="SAM" id="MobiDB-lite"/>
    </source>
</evidence>
<dbReference type="AlphaFoldDB" id="A0A1F8E2K9"/>
<name>A0A1F8E2K9_9BACT</name>